<dbReference type="RefSeq" id="WP_090171717.1">
    <property type="nucleotide sequence ID" value="NZ_FOFB01000024.1"/>
</dbReference>
<dbReference type="EMBL" id="FOFB01000024">
    <property type="protein sequence ID" value="SER12039.1"/>
    <property type="molecule type" value="Genomic_DNA"/>
</dbReference>
<evidence type="ECO:0008006" key="4">
    <source>
        <dbReference type="Google" id="ProtNLM"/>
    </source>
</evidence>
<accession>A0A1H9LLC1</accession>
<keyword evidence="3" id="KW-1185">Reference proteome</keyword>
<dbReference type="OrthoDB" id="605297at2"/>
<protein>
    <recommendedName>
        <fullName evidence="4">Tetratricopeptide repeat-containing protein</fullName>
    </recommendedName>
</protein>
<reference evidence="3" key="1">
    <citation type="submission" date="2016-10" db="EMBL/GenBank/DDBJ databases">
        <authorList>
            <person name="Varghese N."/>
            <person name="Submissions S."/>
        </authorList>
    </citation>
    <scope>NUCLEOTIDE SEQUENCE [LARGE SCALE GENOMIC DNA]</scope>
    <source>
        <strain evidence="3">DSM 24740</strain>
    </source>
</reference>
<evidence type="ECO:0000256" key="1">
    <source>
        <dbReference type="SAM" id="SignalP"/>
    </source>
</evidence>
<feature type="signal peptide" evidence="1">
    <location>
        <begin position="1"/>
        <end position="22"/>
    </location>
</feature>
<dbReference type="STRING" id="478744.SAMN05444359_12482"/>
<name>A0A1H9LLC1_9BACT</name>
<keyword evidence="1" id="KW-0732">Signal</keyword>
<proteinExistence type="predicted"/>
<dbReference type="AlphaFoldDB" id="A0A1H9LLC1"/>
<feature type="chain" id="PRO_5011634688" description="Tetratricopeptide repeat-containing protein" evidence="1">
    <location>
        <begin position="23"/>
        <end position="757"/>
    </location>
</feature>
<sequence>MIQTRHLFLLLFLLPALLPAECMPGPAFYGYRFLNPAVVEYDSRLSPFYDAFRQYYPEVENKKGAVTYDDNIMEWYERYCEGVQPGHLNAIIYGNTENGLQRLLALIGRKDAKAADLPSGFRTNTFASHLLSYRCEEVVEYLLFAKRCEPNVTVPTESTLPPPERRRVEMERLINEGLDRFKAIESHYVRLRYAYQIVRLAHYLKEHEYVLELYDYLMPKIDANPSIIYDWIEGHRAGALQALGDYPQSAYLYSRIFERCPSKRETAYRSFKIRTDEEWQAASNLCANDHERAMLHVLRAQNSRAVVVAEMDKIYAFEPGSISLEPLLMRELLELEKDLLGLDFNPNKRMNKARARRPRPDAGKRLVALQEFVNRAVDDGKTANPELWLLARGVIEMLAGDYFYARKTFAELLESDSDSVRQQVTIMREVMNVLALNRINDSVEVYYYDLLNDDDLRATYPSLRPLVNDKLEAIYYRTGHPGKATLMQYGFDDLRKNPDLSYIKELENMGDSLLGNRFDKLLLASRVGEYPKDDINHLLGVYYLQRGQWESALEVFQRIPTARRDSYGVYAPFVKQFKDRVNFRPSASIATYNKVDLLERLLSLEDDARRSLNDTIAARNYFNIGLAHYNMSYYSYNWRMADNFRSGSSGYRAATARNATTVFSHPDAPVGNRENFSMDRARYYFERALSRAPSREAAAEATYFLAKTERNQHYAAGKPGGARPFNYFRLLRDEYNDTRFYQTAVEECRTFAWFVGR</sequence>
<dbReference type="InParanoid" id="A0A1H9LLC1"/>
<evidence type="ECO:0000313" key="3">
    <source>
        <dbReference type="Proteomes" id="UP000199021"/>
    </source>
</evidence>
<dbReference type="Proteomes" id="UP000199021">
    <property type="component" value="Unassembled WGS sequence"/>
</dbReference>
<evidence type="ECO:0000313" key="2">
    <source>
        <dbReference type="EMBL" id="SER12039.1"/>
    </source>
</evidence>
<organism evidence="2 3">
    <name type="scientific">Neolewinella agarilytica</name>
    <dbReference type="NCBI Taxonomy" id="478744"/>
    <lineage>
        <taxon>Bacteria</taxon>
        <taxon>Pseudomonadati</taxon>
        <taxon>Bacteroidota</taxon>
        <taxon>Saprospiria</taxon>
        <taxon>Saprospirales</taxon>
        <taxon>Lewinellaceae</taxon>
        <taxon>Neolewinella</taxon>
    </lineage>
</organism>
<gene>
    <name evidence="2" type="ORF">SAMN05444359_12482</name>
</gene>